<proteinExistence type="predicted"/>
<evidence type="ECO:0000313" key="1">
    <source>
        <dbReference type="EMBL" id="GAA3398752.1"/>
    </source>
</evidence>
<reference evidence="2" key="1">
    <citation type="journal article" date="2019" name="Int. J. Syst. Evol. Microbiol.">
        <title>The Global Catalogue of Microorganisms (GCM) 10K type strain sequencing project: providing services to taxonomists for standard genome sequencing and annotation.</title>
        <authorList>
            <consortium name="The Broad Institute Genomics Platform"/>
            <consortium name="The Broad Institute Genome Sequencing Center for Infectious Disease"/>
            <person name="Wu L."/>
            <person name="Ma J."/>
        </authorList>
    </citation>
    <scope>NUCLEOTIDE SEQUENCE [LARGE SCALE GENOMIC DNA]</scope>
    <source>
        <strain evidence="2">JCM 9458</strain>
    </source>
</reference>
<comment type="caution">
    <text evidence="1">The sequence shown here is derived from an EMBL/GenBank/DDBJ whole genome shotgun (WGS) entry which is preliminary data.</text>
</comment>
<name>A0ABP6TC03_9ACTN</name>
<dbReference type="Proteomes" id="UP001501676">
    <property type="component" value="Unassembled WGS sequence"/>
</dbReference>
<evidence type="ECO:0000313" key="2">
    <source>
        <dbReference type="Proteomes" id="UP001501676"/>
    </source>
</evidence>
<organism evidence="1 2">
    <name type="scientific">Cryptosporangium minutisporangium</name>
    <dbReference type="NCBI Taxonomy" id="113569"/>
    <lineage>
        <taxon>Bacteria</taxon>
        <taxon>Bacillati</taxon>
        <taxon>Actinomycetota</taxon>
        <taxon>Actinomycetes</taxon>
        <taxon>Cryptosporangiales</taxon>
        <taxon>Cryptosporangiaceae</taxon>
        <taxon>Cryptosporangium</taxon>
    </lineage>
</organism>
<keyword evidence="2" id="KW-1185">Reference proteome</keyword>
<gene>
    <name evidence="1" type="ORF">GCM10020369_83110</name>
</gene>
<protein>
    <submittedName>
        <fullName evidence="1">Uncharacterized protein</fullName>
    </submittedName>
</protein>
<dbReference type="EMBL" id="BAAAYN010000094">
    <property type="protein sequence ID" value="GAA3398752.1"/>
    <property type="molecule type" value="Genomic_DNA"/>
</dbReference>
<sequence length="92" mass="8985">MPVPITAANQFGPHPPARMSAAEVGAAAAGAGLDAGDAGARAAGAGVGARGGVSVVARLLAAAPRRTTGRRDGAVRERVLTGSSVRPHRPGR</sequence>
<accession>A0ABP6TC03</accession>